<organism evidence="2 3">
    <name type="scientific">Helicobacter pylori</name>
    <name type="common">Campylobacter pylori</name>
    <dbReference type="NCBI Taxonomy" id="210"/>
    <lineage>
        <taxon>Bacteria</taxon>
        <taxon>Pseudomonadati</taxon>
        <taxon>Campylobacterota</taxon>
        <taxon>Epsilonproteobacteria</taxon>
        <taxon>Campylobacterales</taxon>
        <taxon>Helicobacteraceae</taxon>
        <taxon>Helicobacter</taxon>
    </lineage>
</organism>
<sequence length="216" mass="24837">MIKLKGLNKILRTGLLAGALVVCSPLNVMAKPLFTDANLIDYLSKSKSNIKKEYAIDCNSQIDGSKYLNDGWSLSKNLPQEWKTAFLSCVNKKQLSKKEQELQKIVDERNEQIKKDEEWLVACRNYVRESRKKAESNFLKKNRCSKSEEGKISCYSNAFYSAYGDTKPKWWTYSGSHFEEKFENEQNQADHECLSKAASLAIMHPKLEIKRAVRQP</sequence>
<reference evidence="2 3" key="1">
    <citation type="journal article" date="2017" name="Gut Pathog.">
        <title>Mycobacterium avium subsp. paratuberculosis and associated risk factors for inflammatory bowel disease in Iranian patients.</title>
        <authorList>
            <person name="Zamani S."/>
            <person name="Zali M.R."/>
            <person name="Aghdaei H.A."/>
            <person name="Sechi L.A."/>
            <person name="Niegowska M."/>
            <person name="Caggiu E."/>
            <person name="Keshavarz R."/>
            <person name="Mosavari N."/>
            <person name="Feizabadi M.M."/>
        </authorList>
    </citation>
    <scope>NUCLEOTIDE SEQUENCE [LARGE SCALE GENOMIC DNA]</scope>
    <source>
        <strain evidence="2 3">1057</strain>
    </source>
</reference>
<accession>A0A2A6UD13</accession>
<evidence type="ECO:0000313" key="2">
    <source>
        <dbReference type="EMBL" id="RPF67427.1"/>
    </source>
</evidence>
<gene>
    <name evidence="2" type="ORF">EGW01_06975</name>
</gene>
<protein>
    <recommendedName>
        <fullName evidence="4">DUF1311 domain-containing protein</fullName>
    </recommendedName>
</protein>
<evidence type="ECO:0000313" key="3">
    <source>
        <dbReference type="Proteomes" id="UP000275263"/>
    </source>
</evidence>
<comment type="caution">
    <text evidence="2">The sequence shown here is derived from an EMBL/GenBank/DDBJ whole genome shotgun (WGS) entry which is preliminary data.</text>
</comment>
<name>A0A2A6UD13_HELPX</name>
<evidence type="ECO:0000256" key="1">
    <source>
        <dbReference type="SAM" id="SignalP"/>
    </source>
</evidence>
<dbReference type="AlphaFoldDB" id="A0A2A6UD13"/>
<keyword evidence="1" id="KW-0732">Signal</keyword>
<dbReference type="RefSeq" id="WP_078263576.1">
    <property type="nucleotide sequence ID" value="NZ_MBHI01000031.1"/>
</dbReference>
<proteinExistence type="predicted"/>
<dbReference type="EMBL" id="RPFT01000017">
    <property type="protein sequence ID" value="RPF67427.1"/>
    <property type="molecule type" value="Genomic_DNA"/>
</dbReference>
<feature type="signal peptide" evidence="1">
    <location>
        <begin position="1"/>
        <end position="30"/>
    </location>
</feature>
<feature type="chain" id="PRO_5011920425" description="DUF1311 domain-containing protein" evidence="1">
    <location>
        <begin position="31"/>
        <end position="216"/>
    </location>
</feature>
<dbReference type="Proteomes" id="UP000275263">
    <property type="component" value="Unassembled WGS sequence"/>
</dbReference>
<evidence type="ECO:0008006" key="4">
    <source>
        <dbReference type="Google" id="ProtNLM"/>
    </source>
</evidence>